<evidence type="ECO:0000313" key="2">
    <source>
        <dbReference type="EMBL" id="ALU30497.1"/>
    </source>
</evidence>
<evidence type="ECO:0000313" key="3">
    <source>
        <dbReference type="Proteomes" id="UP000065473"/>
    </source>
</evidence>
<organism evidence="2 3">
    <name type="scientific">Sulfolobus acidocaldarius</name>
    <dbReference type="NCBI Taxonomy" id="2285"/>
    <lineage>
        <taxon>Archaea</taxon>
        <taxon>Thermoproteota</taxon>
        <taxon>Thermoprotei</taxon>
        <taxon>Sulfolobales</taxon>
        <taxon>Sulfolobaceae</taxon>
        <taxon>Sulfolobus</taxon>
    </lineage>
</organism>
<sequence>MYKIYFADNPPRGTKTARGDEAYSWRDEKAEGSNLRSLIPDRGRLRVVKSPPAPIPVDPAGPDRYRGRDKPWESYTPG</sequence>
<dbReference type="AlphaFoldDB" id="A0A0U2Y4K1"/>
<feature type="compositionally biased region" description="Basic and acidic residues" evidence="1">
    <location>
        <begin position="61"/>
        <end position="72"/>
    </location>
</feature>
<name>A0A0U2Y4K1_9CREN</name>
<dbReference type="Proteomes" id="UP000065473">
    <property type="component" value="Chromosome"/>
</dbReference>
<feature type="region of interest" description="Disordered" evidence="1">
    <location>
        <begin position="47"/>
        <end position="78"/>
    </location>
</feature>
<reference evidence="2 3" key="1">
    <citation type="submission" date="2015-12" db="EMBL/GenBank/DDBJ databases">
        <title>A stable core within a dynamic pangenome in Sulfolobus acidocaldarius.</title>
        <authorList>
            <person name="Anderson R."/>
            <person name="Kouris A."/>
            <person name="Seward C."/>
            <person name="Campbell K."/>
            <person name="Whitaker R."/>
        </authorList>
    </citation>
    <scope>NUCLEOTIDE SEQUENCE [LARGE SCALE GENOMIC DNA]</scope>
    <source>
        <strain evidence="2 3">GG12-C01-09</strain>
    </source>
</reference>
<accession>A0A0U2Y4K1</accession>
<evidence type="ECO:0000256" key="1">
    <source>
        <dbReference type="SAM" id="MobiDB-lite"/>
    </source>
</evidence>
<dbReference type="EMBL" id="CP013694">
    <property type="protein sequence ID" value="ALU30497.1"/>
    <property type="molecule type" value="Genomic_DNA"/>
</dbReference>
<protein>
    <submittedName>
        <fullName evidence="2">Uncharacterized protein</fullName>
    </submittedName>
</protein>
<gene>
    <name evidence="2" type="ORF">ATY89_11490</name>
</gene>
<proteinExistence type="predicted"/>